<name>A0A6C0K887_9ZZZZ</name>
<reference evidence="1" key="1">
    <citation type="journal article" date="2020" name="Nature">
        <title>Giant virus diversity and host interactions through global metagenomics.</title>
        <authorList>
            <person name="Schulz F."/>
            <person name="Roux S."/>
            <person name="Paez-Espino D."/>
            <person name="Jungbluth S."/>
            <person name="Walsh D.A."/>
            <person name="Denef V.J."/>
            <person name="McMahon K.D."/>
            <person name="Konstantinidis K.T."/>
            <person name="Eloe-Fadrosh E.A."/>
            <person name="Kyrpides N.C."/>
            <person name="Woyke T."/>
        </authorList>
    </citation>
    <scope>NUCLEOTIDE SEQUENCE</scope>
    <source>
        <strain evidence="1">GVMAG-S-1101172-89</strain>
    </source>
</reference>
<dbReference type="AlphaFoldDB" id="A0A6C0K887"/>
<organism evidence="1">
    <name type="scientific">viral metagenome</name>
    <dbReference type="NCBI Taxonomy" id="1070528"/>
    <lineage>
        <taxon>unclassified sequences</taxon>
        <taxon>metagenomes</taxon>
        <taxon>organismal metagenomes</taxon>
    </lineage>
</organism>
<dbReference type="EMBL" id="MN740810">
    <property type="protein sequence ID" value="QHU12887.1"/>
    <property type="molecule type" value="Genomic_DNA"/>
</dbReference>
<accession>A0A6C0K887</accession>
<protein>
    <submittedName>
        <fullName evidence="1">Uncharacterized protein</fullName>
    </submittedName>
</protein>
<evidence type="ECO:0000313" key="1">
    <source>
        <dbReference type="EMBL" id="QHU12887.1"/>
    </source>
</evidence>
<sequence length="313" mass="34998">MLAAFFIPIRRTVHGKNIIAQVPAKVILNSGGNIKVKMYDLEKPLTFTESQFHQLFQPYEPHADFIADFHLTSITEGQLREAAGHFHQEHEAVMWPMFCKCIMDAYMSCGNAKSCPISKYNVIKTAYSTTATLESYKPQFNRRARNTFVIPTDFDEAAFQKDPLPVGIDAHEFATKTEQKAILVSLVKQLYGFAGAPPMSNEMQTLLGIPEKPVAGTHCCKYCCKPMELSKVAQDYKAKVHYLNLCHDDPKQGTRADNLYWGHTTCNREQGGCSTFERVKQGLQLGLRTTFTEEERADLGPLVAALQGALGVP</sequence>
<proteinExistence type="predicted"/>